<name>A0A2Z6I9I8_9BURK</name>
<evidence type="ECO:0000256" key="7">
    <source>
        <dbReference type="ARBA" id="ARBA00022801"/>
    </source>
</evidence>
<evidence type="ECO:0000256" key="6">
    <source>
        <dbReference type="ARBA" id="ARBA00022759"/>
    </source>
</evidence>
<dbReference type="Gene3D" id="3.30.70.270">
    <property type="match status" value="1"/>
</dbReference>
<evidence type="ECO:0000256" key="1">
    <source>
        <dbReference type="ARBA" id="ARBA00005700"/>
    </source>
</evidence>
<keyword evidence="4" id="KW-0540">Nuclease</keyword>
<dbReference type="Pfam" id="PF22335">
    <property type="entry name" value="Cas10-Cmr2_palm2"/>
    <property type="match status" value="1"/>
</dbReference>
<accession>A0A2Z6I9I8</accession>
<keyword evidence="8" id="KW-0269">Exonuclease</keyword>
<dbReference type="GO" id="GO:0051607">
    <property type="term" value="P:defense response to virus"/>
    <property type="evidence" value="ECO:0007669"/>
    <property type="project" value="UniProtKB-KW"/>
</dbReference>
<comment type="similarity">
    <text evidence="1">Belongs to the CRISPR-associated Cas10/Csm1 family.</text>
</comment>
<sequence>MHLIDEAARVAFASLIHDAGKFAQRAGLTVSPLTKDTHVQLYCPRTPENRPTHIHAAYTPMAIDAMEAWLPDLVGGRTAPFEGAGALEHADSLINAAGAHHRPETLLQWIVATADRAASGFEREMKTEEEARSSDGDDYIRTRLWSLLEEIRLDEPEGSAPLTRKPLRALSVDALFPRQGIVPEKRTEGEREYRALWDDFLKAGRRIPNAMRRNWPLWLDAFDTLWLVYTQAIPSATAFNARPDVSLYDHSKATAAVATALWAWCEASGRDADALVRGLKDRSLWDEESLLLVQGDFFGIQDFIFSGAASTQKKAAKILRGRSFYVSLLTEAAALAVLEKLALPATSQILNAAGKFLIVAPNTPEVRERLREAESTFEAWFVKETCAQAGLGLAFQAATLRDLTGERFPKLMRSIFESLERSKLTRYRLFDEDPTRVPGPVLEADYRFGPCAWQGRWPADALDENGLPTARLTRDEIAVGEAIVRMDTLALVDEDVRLDGLGFETKVLNGVIFGSRAVFFAHGNVDAFLRAVPAENIRRIWDFSMPRASDEVLWRGLSRRSINGYVPRLDDALVPEDEPRFAGLSSEDIGHERILPFEWLARLGQSFDERGRICGVPALCALKGDVDQLGRIFQEGLVGAGGRGMNFAKMASLSREFNAFFSIAVPFECSKAFPHVYTVFAGGDDFFFIGPLLETQRFATALRDRFVEFAAANPEVHFSAGFAVVKPGMPVRRFSEAAEDALSRAKNSGRNAACAYGECVSWTEWKALLAVQERLESWRSAYGLSTSYLYALFEIMELAERRDDPRAAIWRSRLYYRTTRWMESVARERRLSSSAASEAATQLLGSLTRDLETYGARLRIPLTNLFYGVRRAR</sequence>
<protein>
    <recommendedName>
        <fullName evidence="2">CRISPR system single-strand-specific deoxyribonuclease Cas10/Csm1 (subtype III-A)</fullName>
    </recommendedName>
    <alternativeName>
        <fullName evidence="11">Cyclic oligoadenylate synthase</fullName>
    </alternativeName>
</protein>
<dbReference type="PROSITE" id="PS50887">
    <property type="entry name" value="GGDEF"/>
    <property type="match status" value="1"/>
</dbReference>
<dbReference type="InterPro" id="IPR054767">
    <property type="entry name" value="Cas10-Cmr2_palm2"/>
</dbReference>
<evidence type="ECO:0000313" key="13">
    <source>
        <dbReference type="EMBL" id="BBF23039.1"/>
    </source>
</evidence>
<dbReference type="InterPro" id="IPR043128">
    <property type="entry name" value="Rev_trsase/Diguanyl_cyclase"/>
</dbReference>
<dbReference type="InterPro" id="IPR041062">
    <property type="entry name" value="Csm1_B"/>
</dbReference>
<dbReference type="InterPro" id="IPR052117">
    <property type="entry name" value="Cas10/Csm1_subtype-III-A"/>
</dbReference>
<dbReference type="RefSeq" id="WP_170143822.1">
    <property type="nucleotide sequence ID" value="NZ_AP018786.1"/>
</dbReference>
<evidence type="ECO:0000313" key="14">
    <source>
        <dbReference type="Proteomes" id="UP000271003"/>
    </source>
</evidence>
<evidence type="ECO:0000256" key="2">
    <source>
        <dbReference type="ARBA" id="ARBA00014333"/>
    </source>
</evidence>
<dbReference type="Pfam" id="PF18211">
    <property type="entry name" value="Csm1_B"/>
    <property type="match status" value="1"/>
</dbReference>
<feature type="domain" description="GGDEF" evidence="12">
    <location>
        <begin position="617"/>
        <end position="758"/>
    </location>
</feature>
<keyword evidence="14" id="KW-1185">Reference proteome</keyword>
<keyword evidence="6" id="KW-0255">Endonuclease</keyword>
<evidence type="ECO:0000256" key="5">
    <source>
        <dbReference type="ARBA" id="ARBA00022741"/>
    </source>
</evidence>
<dbReference type="Proteomes" id="UP000271003">
    <property type="component" value="Chromosome"/>
</dbReference>
<dbReference type="NCBIfam" id="TIGR02578">
    <property type="entry name" value="cas_TM1811_Csm1"/>
    <property type="match status" value="1"/>
</dbReference>
<evidence type="ECO:0000256" key="3">
    <source>
        <dbReference type="ARBA" id="ARBA00022679"/>
    </source>
</evidence>
<dbReference type="InterPro" id="IPR029787">
    <property type="entry name" value="Nucleotide_cyclase"/>
</dbReference>
<dbReference type="GO" id="GO:0004527">
    <property type="term" value="F:exonuclease activity"/>
    <property type="evidence" value="ECO:0007669"/>
    <property type="project" value="UniProtKB-KW"/>
</dbReference>
<dbReference type="KEGG" id="sutt:SUTMEG_09300"/>
<dbReference type="PANTHER" id="PTHR36528:SF1">
    <property type="entry name" value="CRISPR SYSTEM SINGLE-STRAND-SPECIFIC DEOXYRIBONUCLEASE CAS10_CSM1 (SUBTYPE III-A)"/>
    <property type="match status" value="1"/>
</dbReference>
<dbReference type="InterPro" id="IPR013408">
    <property type="entry name" value="Cas10/Csm1"/>
</dbReference>
<dbReference type="GO" id="GO:0016740">
    <property type="term" value="F:transferase activity"/>
    <property type="evidence" value="ECO:0007669"/>
    <property type="project" value="UniProtKB-KW"/>
</dbReference>
<evidence type="ECO:0000256" key="10">
    <source>
        <dbReference type="ARBA" id="ARBA00023118"/>
    </source>
</evidence>
<dbReference type="GO" id="GO:0005524">
    <property type="term" value="F:ATP binding"/>
    <property type="evidence" value="ECO:0007669"/>
    <property type="project" value="UniProtKB-KW"/>
</dbReference>
<proteinExistence type="inferred from homology"/>
<reference evidence="13 14" key="1">
    <citation type="journal article" date="2018" name="Int. J. Syst. Evol. Microbiol.">
        <title>Mesosutterella multiformis gen. nov., sp. nov., a member of the family Sutterellaceae and Sutterella megalosphaeroides sp. nov., isolated from human faeces.</title>
        <authorList>
            <person name="Sakamoto M."/>
            <person name="Ikeyama N."/>
            <person name="Kunihiro T."/>
            <person name="Iino T."/>
            <person name="Yuki M."/>
            <person name="Ohkuma M."/>
        </authorList>
    </citation>
    <scope>NUCLEOTIDE SEQUENCE [LARGE SCALE GENOMIC DNA]</scope>
    <source>
        <strain evidence="13 14">6FBBBH3</strain>
    </source>
</reference>
<evidence type="ECO:0000256" key="4">
    <source>
        <dbReference type="ARBA" id="ARBA00022722"/>
    </source>
</evidence>
<keyword evidence="3" id="KW-0808">Transferase</keyword>
<dbReference type="AlphaFoldDB" id="A0A2Z6I9I8"/>
<dbReference type="InterPro" id="IPR000160">
    <property type="entry name" value="GGDEF_dom"/>
</dbReference>
<gene>
    <name evidence="13" type="primary">csm1</name>
    <name evidence="13" type="ORF">SUTMEG_09300</name>
</gene>
<evidence type="ECO:0000256" key="9">
    <source>
        <dbReference type="ARBA" id="ARBA00022840"/>
    </source>
</evidence>
<dbReference type="PANTHER" id="PTHR36528">
    <property type="entry name" value="CRISPR SYSTEM SINGLE-STRAND-SPECIFIC DEOXYRIBONUCLEASE CAS10/CSM1 (SUBTYPE III-A)"/>
    <property type="match status" value="1"/>
</dbReference>
<evidence type="ECO:0000256" key="11">
    <source>
        <dbReference type="ARBA" id="ARBA00032922"/>
    </source>
</evidence>
<keyword evidence="5" id="KW-0547">Nucleotide-binding</keyword>
<organism evidence="13 14">
    <name type="scientific">Sutterella megalosphaeroides</name>
    <dbReference type="NCBI Taxonomy" id="2494234"/>
    <lineage>
        <taxon>Bacteria</taxon>
        <taxon>Pseudomonadati</taxon>
        <taxon>Pseudomonadota</taxon>
        <taxon>Betaproteobacteria</taxon>
        <taxon>Burkholderiales</taxon>
        <taxon>Sutterellaceae</taxon>
        <taxon>Sutterella</taxon>
    </lineage>
</organism>
<evidence type="ECO:0000256" key="8">
    <source>
        <dbReference type="ARBA" id="ARBA00022839"/>
    </source>
</evidence>
<keyword evidence="7" id="KW-0378">Hydrolase</keyword>
<keyword evidence="9" id="KW-0067">ATP-binding</keyword>
<dbReference type="SUPFAM" id="SSF55073">
    <property type="entry name" value="Nucleotide cyclase"/>
    <property type="match status" value="1"/>
</dbReference>
<dbReference type="EMBL" id="AP018786">
    <property type="protein sequence ID" value="BBF23039.1"/>
    <property type="molecule type" value="Genomic_DNA"/>
</dbReference>
<dbReference type="GO" id="GO:0004519">
    <property type="term" value="F:endonuclease activity"/>
    <property type="evidence" value="ECO:0007669"/>
    <property type="project" value="UniProtKB-KW"/>
</dbReference>
<keyword evidence="10" id="KW-0051">Antiviral defense</keyword>
<evidence type="ECO:0000259" key="12">
    <source>
        <dbReference type="PROSITE" id="PS50887"/>
    </source>
</evidence>